<keyword evidence="2" id="KW-0812">Transmembrane</keyword>
<dbReference type="InterPro" id="IPR025194">
    <property type="entry name" value="RodZ-like_C"/>
</dbReference>
<keyword evidence="2" id="KW-0472">Membrane</keyword>
<feature type="region of interest" description="Disordered" evidence="1">
    <location>
        <begin position="214"/>
        <end position="248"/>
    </location>
</feature>
<dbReference type="Proteomes" id="UP000199006">
    <property type="component" value="Unassembled WGS sequence"/>
</dbReference>
<dbReference type="InterPro" id="IPR010982">
    <property type="entry name" value="Lambda_DNA-bd_dom_sf"/>
</dbReference>
<accession>A0A1I4F5J4</accession>
<feature type="transmembrane region" description="Helical" evidence="2">
    <location>
        <begin position="114"/>
        <end position="135"/>
    </location>
</feature>
<protein>
    <submittedName>
        <fullName evidence="4">Protein RodZ, contains Xre-like HTH and DUF4115 domains</fullName>
    </submittedName>
</protein>
<reference evidence="4 5" key="1">
    <citation type="submission" date="2016-10" db="EMBL/GenBank/DDBJ databases">
        <authorList>
            <person name="de Groot N.N."/>
        </authorList>
    </citation>
    <scope>NUCLEOTIDE SEQUENCE [LARGE SCALE GENOMIC DNA]</scope>
    <source>
        <strain evidence="4 5">ATCC 51327</strain>
    </source>
</reference>
<keyword evidence="2" id="KW-1133">Transmembrane helix</keyword>
<dbReference type="InterPro" id="IPR050400">
    <property type="entry name" value="Bact_Cytoskel_RodZ"/>
</dbReference>
<dbReference type="RefSeq" id="WP_143070133.1">
    <property type="nucleotide sequence ID" value="NZ_FOTI01000002.1"/>
</dbReference>
<dbReference type="OrthoDB" id="9797543at2"/>
<gene>
    <name evidence="4" type="ORF">SAMN02983006_00248</name>
</gene>
<name>A0A1I4F5J4_9FIRM</name>
<dbReference type="PANTHER" id="PTHR34475:SF1">
    <property type="entry name" value="CYTOSKELETON PROTEIN RODZ"/>
    <property type="match status" value="1"/>
</dbReference>
<dbReference type="Pfam" id="PF13464">
    <property type="entry name" value="RodZ_C"/>
    <property type="match status" value="1"/>
</dbReference>
<dbReference type="Pfam" id="PF13413">
    <property type="entry name" value="HTH_25"/>
    <property type="match status" value="1"/>
</dbReference>
<dbReference type="AlphaFoldDB" id="A0A1I4F5J4"/>
<feature type="compositionally biased region" description="Low complexity" evidence="1">
    <location>
        <begin position="236"/>
        <end position="248"/>
    </location>
</feature>
<dbReference type="PANTHER" id="PTHR34475">
    <property type="match status" value="1"/>
</dbReference>
<dbReference type="EMBL" id="FOTI01000002">
    <property type="protein sequence ID" value="SFL13174.1"/>
    <property type="molecule type" value="Genomic_DNA"/>
</dbReference>
<dbReference type="GO" id="GO:0003677">
    <property type="term" value="F:DNA binding"/>
    <property type="evidence" value="ECO:0007669"/>
    <property type="project" value="InterPro"/>
</dbReference>
<sequence>MEEIELGTLLKNARQEKNLSLQDIQEATKIRKKYLEAIEANDFSVLPGNVYLKVFVKGYAREVGVDYQQLLANYEILHVNITNENNQKLNTSYLDEANKKSTFKRENKKSPWRFFLLLVIAVLIITALAAAYQYYNQGEISILPPENTIEHNNSAGEDLTDNQIQSDNSEIELDLNSLDNADNENLEQANNSQTSSDILEENTESIENILSTAEDNLSAGNNKNNSSDLDSETTVANNSADSESDNSNDLAIEQLSTNSALDSEEVQNTASLENENNIAEKTEISDLSADSETMIEIEASDVVWIRVDTDGNNVFSGILSAGDTRSFNFKQKIYLKIGNGSAVKAKINGEEYGPWAEAGQIAETEIEINDQQLEINNLRN</sequence>
<dbReference type="Gene3D" id="1.10.260.40">
    <property type="entry name" value="lambda repressor-like DNA-binding domains"/>
    <property type="match status" value="1"/>
</dbReference>
<dbReference type="STRING" id="29563.SAMN02983006_00248"/>
<evidence type="ECO:0000256" key="1">
    <source>
        <dbReference type="SAM" id="MobiDB-lite"/>
    </source>
</evidence>
<evidence type="ECO:0000256" key="2">
    <source>
        <dbReference type="SAM" id="Phobius"/>
    </source>
</evidence>
<feature type="compositionally biased region" description="Polar residues" evidence="1">
    <location>
        <begin position="214"/>
        <end position="235"/>
    </location>
</feature>
<feature type="domain" description="Cytoskeleton protein RodZ-like C-terminal" evidence="3">
    <location>
        <begin position="297"/>
        <end position="363"/>
    </location>
</feature>
<evidence type="ECO:0000313" key="4">
    <source>
        <dbReference type="EMBL" id="SFL13174.1"/>
    </source>
</evidence>
<evidence type="ECO:0000259" key="3">
    <source>
        <dbReference type="Pfam" id="PF13464"/>
    </source>
</evidence>
<organism evidence="4 5">
    <name type="scientific">Halanaerobium salsuginis</name>
    <dbReference type="NCBI Taxonomy" id="29563"/>
    <lineage>
        <taxon>Bacteria</taxon>
        <taxon>Bacillati</taxon>
        <taxon>Bacillota</taxon>
        <taxon>Clostridia</taxon>
        <taxon>Halanaerobiales</taxon>
        <taxon>Halanaerobiaceae</taxon>
        <taxon>Halanaerobium</taxon>
    </lineage>
</organism>
<keyword evidence="5" id="KW-1185">Reference proteome</keyword>
<evidence type="ECO:0000313" key="5">
    <source>
        <dbReference type="Proteomes" id="UP000199006"/>
    </source>
</evidence>
<proteinExistence type="predicted"/>